<gene>
    <name evidence="3" type="primary">larC</name>
    <name evidence="5" type="ORF">J2Z44_000916</name>
</gene>
<keyword evidence="2 3" id="KW-0456">Lyase</keyword>
<dbReference type="Pfam" id="PF01969">
    <property type="entry name" value="Ni_insertion"/>
    <property type="match status" value="2"/>
</dbReference>
<reference evidence="5 6" key="1">
    <citation type="submission" date="2021-03" db="EMBL/GenBank/DDBJ databases">
        <title>Genomic Encyclopedia of Type Strains, Phase IV (KMG-IV): sequencing the most valuable type-strain genomes for metagenomic binning, comparative biology and taxonomic classification.</title>
        <authorList>
            <person name="Goeker M."/>
        </authorList>
    </citation>
    <scope>NUCLEOTIDE SEQUENCE [LARGE SCALE GENOMIC DNA]</scope>
    <source>
        <strain evidence="5 6">DSM 28650</strain>
    </source>
</reference>
<name>A0ABS4K018_9CLOT</name>
<dbReference type="HAMAP" id="MF_01074">
    <property type="entry name" value="LarC"/>
    <property type="match status" value="1"/>
</dbReference>
<dbReference type="InterPro" id="IPR002822">
    <property type="entry name" value="Ni_insertion"/>
</dbReference>
<accession>A0ABS4K018</accession>
<evidence type="ECO:0000256" key="3">
    <source>
        <dbReference type="HAMAP-Rule" id="MF_01074"/>
    </source>
</evidence>
<protein>
    <recommendedName>
        <fullName evidence="3">Pyridinium-3,5-bisthiocarboxylic acid mononucleotide nickel insertion protein</fullName>
        <shortName evidence="3">P2TMN nickel insertion protein</shortName>
        <ecNumber evidence="3">4.99.1.12</ecNumber>
    </recommendedName>
    <alternativeName>
        <fullName evidence="3">Nickel-pincer cofactor biosynthesis protein LarC</fullName>
    </alternativeName>
</protein>
<evidence type="ECO:0000313" key="5">
    <source>
        <dbReference type="EMBL" id="MBP2021129.1"/>
    </source>
</evidence>
<feature type="region of interest" description="Disordered" evidence="4">
    <location>
        <begin position="126"/>
        <end position="193"/>
    </location>
</feature>
<keyword evidence="1 3" id="KW-0533">Nickel</keyword>
<evidence type="ECO:0000256" key="1">
    <source>
        <dbReference type="ARBA" id="ARBA00022596"/>
    </source>
</evidence>
<comment type="function">
    <text evidence="3">Involved in the biosynthesis of a nickel-pincer cofactor ((SCS)Ni(II) pincer complex). Binds Ni(2+), and functions in nickel delivery to pyridinium-3,5-bisthiocarboxylic acid mononucleotide (P2TMN), to form the mature cofactor. Is thus probably required for the activation of nickel-pincer cofactor-dependent enzymes.</text>
</comment>
<dbReference type="Gene3D" id="3.10.20.300">
    <property type="entry name" value="mk0293 like domain"/>
    <property type="match status" value="1"/>
</dbReference>
<sequence>MKVLYYDTFSGISGDMHLGAMIDLGVDANYLIEELKKLGLSHEYEIKVKEDARKGITGTKVDVVLLNQPHEHSHTHEEGHSHHSHEHLTEEVHDHCHEEEHHHIHSEVAHLHGHEVKEHIHNHNEDTHLHNHHHSHSDEGQEQGDGHTHHHGDAEHTHNHHDNEHSHHDHDHEGEGHTHGHNHSHEGGHSHDHEHRNLYIIEELINKSELNENVKKLSIDIFKQVAEAEAKVHGKPIYEVHFHEVGATDSIVDIVGAAICLDYLKVDKILGSPIEVGGGFVKCAHGLMPVPAPATSEILKGVPITKGAVPFETTTPTGAAILKVAVDKFTKEIDFIINKVAYGVGNRDTDIPNVLRVYLGHYEKASGSSDFEQEREIITECNIDDMNSETYEYVLEKLFKAGAKDVYITPIIMKKGRPAQKLTVLAPHKIQGEVEEILLRDTTTFGVRKYEVEKVMLKRDFIKVNTKYGEATVKRGILKGEVIKFKGEYDCCKELAKKNNVTLEEVYNEIKKNM</sequence>
<dbReference type="EC" id="4.99.1.12" evidence="3"/>
<evidence type="ECO:0000313" key="6">
    <source>
        <dbReference type="Proteomes" id="UP001519308"/>
    </source>
</evidence>
<dbReference type="RefSeq" id="WP_021282410.1">
    <property type="nucleotide sequence ID" value="NZ_JAGGLL010000005.1"/>
</dbReference>
<dbReference type="Gene3D" id="3.30.70.1380">
    <property type="entry name" value="Transcriptional regulatory protein pf0864 domain like"/>
    <property type="match status" value="1"/>
</dbReference>
<feature type="region of interest" description="Disordered" evidence="4">
    <location>
        <begin position="71"/>
        <end position="106"/>
    </location>
</feature>
<evidence type="ECO:0000256" key="4">
    <source>
        <dbReference type="SAM" id="MobiDB-lite"/>
    </source>
</evidence>
<comment type="similarity">
    <text evidence="3">Belongs to the LarC family.</text>
</comment>
<dbReference type="EMBL" id="JAGGLL010000005">
    <property type="protein sequence ID" value="MBP2021129.1"/>
    <property type="molecule type" value="Genomic_DNA"/>
</dbReference>
<feature type="compositionally biased region" description="Basic and acidic residues" evidence="4">
    <location>
        <begin position="136"/>
        <end position="193"/>
    </location>
</feature>
<organism evidence="5 6">
    <name type="scientific">Clostridium punense</name>
    <dbReference type="NCBI Taxonomy" id="1054297"/>
    <lineage>
        <taxon>Bacteria</taxon>
        <taxon>Bacillati</taxon>
        <taxon>Bacillota</taxon>
        <taxon>Clostridia</taxon>
        <taxon>Eubacteriales</taxon>
        <taxon>Clostridiaceae</taxon>
        <taxon>Clostridium</taxon>
    </lineage>
</organism>
<dbReference type="PANTHER" id="PTHR36566">
    <property type="entry name" value="NICKEL INSERTION PROTEIN-RELATED"/>
    <property type="match status" value="1"/>
</dbReference>
<comment type="caution">
    <text evidence="5">The sequence shown here is derived from an EMBL/GenBank/DDBJ whole genome shotgun (WGS) entry which is preliminary data.</text>
</comment>
<comment type="catalytic activity">
    <reaction evidence="3">
        <text>Ni(II)-pyridinium-3,5-bisthiocarboxylate mononucleotide = pyridinium-3,5-bisthiocarboxylate mononucleotide + Ni(2+)</text>
        <dbReference type="Rhea" id="RHEA:54784"/>
        <dbReference type="ChEBI" id="CHEBI:49786"/>
        <dbReference type="ChEBI" id="CHEBI:137372"/>
        <dbReference type="ChEBI" id="CHEBI:137373"/>
        <dbReference type="EC" id="4.99.1.12"/>
    </reaction>
</comment>
<dbReference type="PANTHER" id="PTHR36566:SF1">
    <property type="entry name" value="PYRIDINIUM-3,5-BISTHIOCARBOXYLIC ACID MONONUCLEOTIDE NICKEL INSERTION PROTEIN"/>
    <property type="match status" value="1"/>
</dbReference>
<evidence type="ECO:0000256" key="2">
    <source>
        <dbReference type="ARBA" id="ARBA00023239"/>
    </source>
</evidence>
<keyword evidence="6" id="KW-1185">Reference proteome</keyword>
<dbReference type="Proteomes" id="UP001519308">
    <property type="component" value="Unassembled WGS sequence"/>
</dbReference>
<proteinExistence type="inferred from homology"/>
<dbReference type="NCBIfam" id="TIGR00299">
    <property type="entry name" value="nickel pincer cofactor biosynthesis protein LarC"/>
    <property type="match status" value="1"/>
</dbReference>